<dbReference type="Pfam" id="PF05598">
    <property type="entry name" value="DUF772"/>
    <property type="match status" value="1"/>
</dbReference>
<comment type="caution">
    <text evidence="4">The sequence shown here is derived from an EMBL/GenBank/DDBJ whole genome shotgun (WGS) entry which is preliminary data.</text>
</comment>
<name>A0A1R0Y692_9BACL</name>
<dbReference type="GO" id="GO:0003677">
    <property type="term" value="F:DNA binding"/>
    <property type="evidence" value="ECO:0007669"/>
    <property type="project" value="InterPro"/>
</dbReference>
<feature type="domain" description="Transposase IS4-like" evidence="2">
    <location>
        <begin position="136"/>
        <end position="434"/>
    </location>
</feature>
<dbReference type="PANTHER" id="PTHR33408">
    <property type="entry name" value="TRANSPOSASE"/>
    <property type="match status" value="1"/>
</dbReference>
<dbReference type="GO" id="GO:0006313">
    <property type="term" value="P:DNA transposition"/>
    <property type="evidence" value="ECO:0007669"/>
    <property type="project" value="InterPro"/>
</dbReference>
<dbReference type="GO" id="GO:0004803">
    <property type="term" value="F:transposase activity"/>
    <property type="evidence" value="ECO:0007669"/>
    <property type="project" value="InterPro"/>
</dbReference>
<accession>A0A1R0Y692</accession>
<sequence>MPYIRHESLFSLQDLYNLDREKRFDLIFATIDLTPVLRIVNKKSRLGAPVETNYSAMVYSLIARIIERIPTIKDLLKRLREDILFRLDCGFSLAESIPSASTYSRLIQKLSQSEALEEVSQNVIKLAFEEGFIPDDTVAIDATHIEARDRAPKKQEQEKEPTVPKKRGRKLKQEREAWLLQKQQEEEQKSIYEKKIADQLAVPYETLRQQMPIAPEWGVKCNSEGKNLNWYGYKGHLAVATQSQYILGALLSSGSMNDGKAAIPLLKGLQAQLPTFRFSYVTMDAGYDYEPIYEEVRKSKAHAITAYNRRREPEMEGFDEHFAPTCVREHSYRYDSYDPKYETLKYVRPKECESCPLAHDSLCQKVYKVKVTTDLRKYVAPARGSVSWKQIAKRRSAVERVNAYLKEFFQLNNVRHRSGQKARLHFTLATLVYNSMKLVVDRVNKQQRQQAA</sequence>
<evidence type="ECO:0000259" key="2">
    <source>
        <dbReference type="Pfam" id="PF01609"/>
    </source>
</evidence>
<dbReference type="InterPro" id="IPR008490">
    <property type="entry name" value="Transposase_InsH_N"/>
</dbReference>
<dbReference type="Proteomes" id="UP000187439">
    <property type="component" value="Unassembled WGS sequence"/>
</dbReference>
<evidence type="ECO:0000259" key="3">
    <source>
        <dbReference type="Pfam" id="PF05598"/>
    </source>
</evidence>
<feature type="compositionally biased region" description="Basic and acidic residues" evidence="1">
    <location>
        <begin position="146"/>
        <end position="163"/>
    </location>
</feature>
<evidence type="ECO:0000313" key="5">
    <source>
        <dbReference type="Proteomes" id="UP000187439"/>
    </source>
</evidence>
<gene>
    <name evidence="4" type="ORF">BSK52_04975</name>
</gene>
<dbReference type="OrthoDB" id="5751230at2"/>
<proteinExistence type="predicted"/>
<dbReference type="PANTHER" id="PTHR33408:SF2">
    <property type="entry name" value="TRANSPOSASE DDE DOMAIN-CONTAINING PROTEIN"/>
    <property type="match status" value="1"/>
</dbReference>
<dbReference type="EMBL" id="MPTC01000003">
    <property type="protein sequence ID" value="OMD42864.1"/>
    <property type="molecule type" value="Genomic_DNA"/>
</dbReference>
<feature type="domain" description="Transposase InsH N-terminal" evidence="3">
    <location>
        <begin position="19"/>
        <end position="108"/>
    </location>
</feature>
<dbReference type="AlphaFoldDB" id="A0A1R0Y692"/>
<evidence type="ECO:0000313" key="4">
    <source>
        <dbReference type="EMBL" id="OMD42864.1"/>
    </source>
</evidence>
<feature type="region of interest" description="Disordered" evidence="1">
    <location>
        <begin position="146"/>
        <end position="170"/>
    </location>
</feature>
<evidence type="ECO:0000256" key="1">
    <source>
        <dbReference type="SAM" id="MobiDB-lite"/>
    </source>
</evidence>
<protein>
    <submittedName>
        <fullName evidence="4">IS1182 family transposase</fullName>
    </submittedName>
</protein>
<dbReference type="RefSeq" id="WP_076117529.1">
    <property type="nucleotide sequence ID" value="NZ_MPTC01000003.1"/>
</dbReference>
<organism evidence="4 5">
    <name type="scientific">Paenibacillus odorifer</name>
    <dbReference type="NCBI Taxonomy" id="189426"/>
    <lineage>
        <taxon>Bacteria</taxon>
        <taxon>Bacillati</taxon>
        <taxon>Bacillota</taxon>
        <taxon>Bacilli</taxon>
        <taxon>Bacillales</taxon>
        <taxon>Paenibacillaceae</taxon>
        <taxon>Paenibacillus</taxon>
    </lineage>
</organism>
<reference evidence="4 5" key="1">
    <citation type="submission" date="2016-10" db="EMBL/GenBank/DDBJ databases">
        <title>Paenibacillus species isolates.</title>
        <authorList>
            <person name="Beno S.M."/>
        </authorList>
    </citation>
    <scope>NUCLEOTIDE SEQUENCE [LARGE SCALE GENOMIC DNA]</scope>
    <source>
        <strain evidence="4 5">FSL H7-0710</strain>
    </source>
</reference>
<dbReference type="Pfam" id="PF01609">
    <property type="entry name" value="DDE_Tnp_1"/>
    <property type="match status" value="1"/>
</dbReference>
<dbReference type="InterPro" id="IPR002559">
    <property type="entry name" value="Transposase_11"/>
</dbReference>